<dbReference type="GO" id="GO:0005945">
    <property type="term" value="C:6-phosphofructokinase complex"/>
    <property type="evidence" value="ECO:0007669"/>
    <property type="project" value="TreeGrafter"/>
</dbReference>
<dbReference type="NCBIfam" id="TIGR02483">
    <property type="entry name" value="PFK_mixed"/>
    <property type="match status" value="1"/>
</dbReference>
<feature type="binding site" description="in other chain" evidence="10">
    <location>
        <begin position="142"/>
        <end position="144"/>
    </location>
    <ligand>
        <name>substrate</name>
        <note>ligand shared between dimeric partners</note>
    </ligand>
</feature>
<evidence type="ECO:0000256" key="1">
    <source>
        <dbReference type="ARBA" id="ARBA00001946"/>
    </source>
</evidence>
<feature type="binding site" evidence="10">
    <location>
        <position position="15"/>
    </location>
    <ligand>
        <name>ATP</name>
        <dbReference type="ChEBI" id="CHEBI:30616"/>
    </ligand>
</feature>
<feature type="site" description="Important for substrate specificity; cannot use PPi as phosphoryl donor" evidence="10">
    <location>
        <position position="121"/>
    </location>
</feature>
<keyword evidence="9 10" id="KW-0324">Glycolysis</keyword>
<dbReference type="GO" id="GO:0047334">
    <property type="term" value="F:diphosphate-fructose-6-phosphate 1-phosphotransferase activity"/>
    <property type="evidence" value="ECO:0007669"/>
    <property type="project" value="InterPro"/>
</dbReference>
<keyword evidence="13" id="KW-1185">Reference proteome</keyword>
<feature type="binding site" description="in other chain" evidence="10">
    <location>
        <position position="239"/>
    </location>
    <ligand>
        <name>substrate</name>
        <note>ligand shared between dimeric partners</note>
    </ligand>
</feature>
<keyword evidence="4 10" id="KW-0963">Cytoplasm</keyword>
<keyword evidence="5 10" id="KW-0808">Transferase</keyword>
<comment type="cofactor">
    <cofactor evidence="1 10">
        <name>Mg(2+)</name>
        <dbReference type="ChEBI" id="CHEBI:18420"/>
    </cofactor>
</comment>
<evidence type="ECO:0000256" key="9">
    <source>
        <dbReference type="ARBA" id="ARBA00023152"/>
    </source>
</evidence>
<dbReference type="PANTHER" id="PTHR13697">
    <property type="entry name" value="PHOSPHOFRUCTOKINASE"/>
    <property type="match status" value="1"/>
</dbReference>
<dbReference type="InterPro" id="IPR022953">
    <property type="entry name" value="ATP_PFK"/>
</dbReference>
<dbReference type="EC" id="2.7.1.11" evidence="10"/>
<dbReference type="GO" id="GO:0061621">
    <property type="term" value="P:canonical glycolysis"/>
    <property type="evidence" value="ECO:0007669"/>
    <property type="project" value="TreeGrafter"/>
</dbReference>
<feature type="binding site" evidence="10">
    <location>
        <position position="179"/>
    </location>
    <ligand>
        <name>substrate</name>
        <note>ligand shared between dimeric partners</note>
    </ligand>
</feature>
<dbReference type="HAMAP" id="MF_01976">
    <property type="entry name" value="Phosphofructokinase_III"/>
    <property type="match status" value="1"/>
</dbReference>
<dbReference type="EMBL" id="JACHGB010000001">
    <property type="protein sequence ID" value="MBB5270133.1"/>
    <property type="molecule type" value="Genomic_DNA"/>
</dbReference>
<protein>
    <recommendedName>
        <fullName evidence="10">ATP-dependent 6-phosphofructokinase</fullName>
        <shortName evidence="10">ATP-PFK</shortName>
        <shortName evidence="10">Phosphofructokinase</shortName>
        <ecNumber evidence="10">2.7.1.11</ecNumber>
    </recommendedName>
    <alternativeName>
        <fullName evidence="10">Phosphohexokinase</fullName>
    </alternativeName>
</protein>
<dbReference type="InterPro" id="IPR015912">
    <property type="entry name" value="Phosphofructokinase_CS"/>
</dbReference>
<dbReference type="FunFam" id="3.40.50.460:FF:000002">
    <property type="entry name" value="ATP-dependent 6-phosphofructokinase"/>
    <property type="match status" value="1"/>
</dbReference>
<dbReference type="AlphaFoldDB" id="A0A7W8M6X3"/>
<dbReference type="GO" id="GO:0005524">
    <property type="term" value="F:ATP binding"/>
    <property type="evidence" value="ECO:0007669"/>
    <property type="project" value="UniProtKB-KW"/>
</dbReference>
<evidence type="ECO:0000256" key="7">
    <source>
        <dbReference type="ARBA" id="ARBA00022777"/>
    </source>
</evidence>
<name>A0A7W8M6X3_9BURK</name>
<comment type="function">
    <text evidence="10">Catalyzes the phosphorylation of D-fructose 6-phosphate to fructose 1,6-bisphosphate by ATP, the first committing step of glycolysis.</text>
</comment>
<keyword evidence="7 10" id="KW-0418">Kinase</keyword>
<dbReference type="PANTHER" id="PTHR13697:SF52">
    <property type="entry name" value="ATP-DEPENDENT 6-PHOSPHOFRUCTOKINASE 3"/>
    <property type="match status" value="1"/>
</dbReference>
<dbReference type="PROSITE" id="PS00433">
    <property type="entry name" value="PHOSPHOFRUCTOKINASE"/>
    <property type="match status" value="1"/>
</dbReference>
<evidence type="ECO:0000256" key="3">
    <source>
        <dbReference type="ARBA" id="ARBA00004679"/>
    </source>
</evidence>
<evidence type="ECO:0000256" key="4">
    <source>
        <dbReference type="ARBA" id="ARBA00022490"/>
    </source>
</evidence>
<comment type="pathway">
    <text evidence="3 10">Carbohydrate degradation; glycolysis; D-glyceraldehyde 3-phosphate and glycerone phosphate from D-glucose: step 3/4.</text>
</comment>
<reference evidence="12 13" key="1">
    <citation type="submission" date="2020-08" db="EMBL/GenBank/DDBJ databases">
        <title>Genomic Encyclopedia of Type Strains, Phase IV (KMG-IV): sequencing the most valuable type-strain genomes for metagenomic binning, comparative biology and taxonomic classification.</title>
        <authorList>
            <person name="Goeker M."/>
        </authorList>
    </citation>
    <scope>NUCLEOTIDE SEQUENCE [LARGE SCALE GENOMIC DNA]</scope>
    <source>
        <strain evidence="12 13">DSM 29781</strain>
    </source>
</reference>
<dbReference type="UniPathway" id="UPA00109">
    <property type="reaction ID" value="UER00182"/>
</dbReference>
<sequence>MTYQARRIGVLTGGGDCPGLNGVIRAVTKTAQNDYGATVIGIEDGFEGLVEGRMRELTHQEVSGILGHGGTILGSSNKGDPWHYPVEVSEGRIEVQDLSYRALRNVERWGLDALVAIGGDGTMHIASRMMDAGVNMVGVPKTIDNDVPGTDVTFGFDTAVTVVCEAIDRLATTASSHHRVMVVEVMGRYAGWIALMGGVAGGADVILLPEIPFSWEPVFGKVHERQSLHKRFTIVCVAEGARLPDGDEVVAEMDKKRTDPKRLGGIGAMVARAIEEGTGHETRATVLGHLQRGGAPTVADRVLATGFGAAAAHCAARGEFGVMVASRNGIILPVPIAEAVAGQRRVPPDHHLVAAARSVGTCFGDR</sequence>
<comment type="similarity">
    <text evidence="10">Belongs to the phosphofructokinase type A (PFKA) family. Mixed-substrate PFK group III subfamily.</text>
</comment>
<evidence type="ECO:0000256" key="5">
    <source>
        <dbReference type="ARBA" id="ARBA00022679"/>
    </source>
</evidence>
<dbReference type="InterPro" id="IPR012003">
    <property type="entry name" value="ATP_PFK_prok-type"/>
</dbReference>
<evidence type="ECO:0000313" key="13">
    <source>
        <dbReference type="Proteomes" id="UP000532440"/>
    </source>
</evidence>
<comment type="catalytic activity">
    <reaction evidence="10">
        <text>beta-D-fructose 6-phosphate + ATP = beta-D-fructose 1,6-bisphosphate + ADP + H(+)</text>
        <dbReference type="Rhea" id="RHEA:16109"/>
        <dbReference type="ChEBI" id="CHEBI:15378"/>
        <dbReference type="ChEBI" id="CHEBI:30616"/>
        <dbReference type="ChEBI" id="CHEBI:32966"/>
        <dbReference type="ChEBI" id="CHEBI:57634"/>
        <dbReference type="ChEBI" id="CHEBI:456216"/>
        <dbReference type="EC" id="2.7.1.11"/>
    </reaction>
</comment>
<dbReference type="RefSeq" id="WP_183963279.1">
    <property type="nucleotide sequence ID" value="NZ_BAABEW010000003.1"/>
</dbReference>
<dbReference type="GO" id="GO:0042802">
    <property type="term" value="F:identical protein binding"/>
    <property type="evidence" value="ECO:0007669"/>
    <property type="project" value="TreeGrafter"/>
</dbReference>
<dbReference type="NCBIfam" id="NF002872">
    <property type="entry name" value="PRK03202.1"/>
    <property type="match status" value="1"/>
</dbReference>
<dbReference type="Gene3D" id="3.40.50.460">
    <property type="entry name" value="Phosphofructokinase domain"/>
    <property type="match status" value="1"/>
</dbReference>
<comment type="subcellular location">
    <subcellularLocation>
        <location evidence="2 10">Cytoplasm</location>
    </subcellularLocation>
</comment>
<comment type="caution">
    <text evidence="10">Lacks conserved residue(s) required for the propagation of feature annotation.</text>
</comment>
<keyword evidence="10" id="KW-0547">Nucleotide-binding</keyword>
<feature type="binding site" evidence="10">
    <location>
        <position position="283"/>
    </location>
    <ligand>
        <name>substrate</name>
        <note>ligand shared between dimeric partners</note>
    </ligand>
</feature>
<evidence type="ECO:0000256" key="8">
    <source>
        <dbReference type="ARBA" id="ARBA00022842"/>
    </source>
</evidence>
<evidence type="ECO:0000256" key="6">
    <source>
        <dbReference type="ARBA" id="ARBA00022723"/>
    </source>
</evidence>
<feature type="domain" description="Phosphofructokinase" evidence="11">
    <location>
        <begin position="7"/>
        <end position="314"/>
    </location>
</feature>
<dbReference type="GO" id="GO:0030388">
    <property type="term" value="P:fructose 1,6-bisphosphate metabolic process"/>
    <property type="evidence" value="ECO:0007669"/>
    <property type="project" value="TreeGrafter"/>
</dbReference>
<feature type="binding site" evidence="10">
    <location>
        <position position="120"/>
    </location>
    <ligand>
        <name>Mg(2+)</name>
        <dbReference type="ChEBI" id="CHEBI:18420"/>
        <note>catalytic</note>
    </ligand>
</feature>
<dbReference type="InterPro" id="IPR000023">
    <property type="entry name" value="Phosphofructokinase_dom"/>
</dbReference>
<proteinExistence type="inferred from homology"/>
<keyword evidence="8 10" id="KW-0460">Magnesium</keyword>
<dbReference type="PIRSF" id="PIRSF000532">
    <property type="entry name" value="ATP_PFK_prok"/>
    <property type="match status" value="1"/>
</dbReference>
<comment type="subunit">
    <text evidence="10">Homodimer or homotetramer.</text>
</comment>
<dbReference type="GO" id="GO:0006002">
    <property type="term" value="P:fructose 6-phosphate metabolic process"/>
    <property type="evidence" value="ECO:0007669"/>
    <property type="project" value="InterPro"/>
</dbReference>
<dbReference type="PRINTS" id="PR00476">
    <property type="entry name" value="PHFRCTKINASE"/>
</dbReference>
<dbReference type="InterPro" id="IPR035966">
    <property type="entry name" value="PKF_sf"/>
</dbReference>
<feature type="binding site" description="in other chain" evidence="10">
    <location>
        <begin position="186"/>
        <end position="188"/>
    </location>
    <ligand>
        <name>substrate</name>
        <note>ligand shared between dimeric partners</note>
    </ligand>
</feature>
<evidence type="ECO:0000313" key="12">
    <source>
        <dbReference type="EMBL" id="MBB5270133.1"/>
    </source>
</evidence>
<dbReference type="InterPro" id="IPR012829">
    <property type="entry name" value="Phosphofructokinase_III"/>
</dbReference>
<keyword evidence="6 10" id="KW-0479">Metal-binding</keyword>
<feature type="binding site" description="in other chain" evidence="10">
    <location>
        <begin position="289"/>
        <end position="292"/>
    </location>
    <ligand>
        <name>substrate</name>
        <note>ligand shared between dimeric partners</note>
    </ligand>
</feature>
<feature type="binding site" evidence="10">
    <location>
        <begin position="119"/>
        <end position="122"/>
    </location>
    <ligand>
        <name>ATP</name>
        <dbReference type="ChEBI" id="CHEBI:30616"/>
    </ligand>
</feature>
<evidence type="ECO:0000259" key="11">
    <source>
        <dbReference type="Pfam" id="PF00365"/>
    </source>
</evidence>
<dbReference type="Pfam" id="PF00365">
    <property type="entry name" value="PFK"/>
    <property type="match status" value="1"/>
</dbReference>
<dbReference type="GO" id="GO:0070095">
    <property type="term" value="F:fructose-6-phosphate binding"/>
    <property type="evidence" value="ECO:0007669"/>
    <property type="project" value="TreeGrafter"/>
</dbReference>
<dbReference type="GO" id="GO:0048029">
    <property type="term" value="F:monosaccharide binding"/>
    <property type="evidence" value="ECO:0007669"/>
    <property type="project" value="TreeGrafter"/>
</dbReference>
<gene>
    <name evidence="10" type="primary">pfkA</name>
    <name evidence="12" type="ORF">HNQ70_000117</name>
</gene>
<dbReference type="Gene3D" id="3.40.50.450">
    <property type="match status" value="1"/>
</dbReference>
<dbReference type="GO" id="GO:0003872">
    <property type="term" value="F:6-phosphofructokinase activity"/>
    <property type="evidence" value="ECO:0007669"/>
    <property type="project" value="UniProtKB-UniRule"/>
</dbReference>
<dbReference type="GO" id="GO:0046872">
    <property type="term" value="F:metal ion binding"/>
    <property type="evidence" value="ECO:0007669"/>
    <property type="project" value="UniProtKB-KW"/>
</dbReference>
<keyword evidence="10" id="KW-0067">ATP-binding</keyword>
<feature type="binding site" evidence="10">
    <location>
        <begin position="78"/>
        <end position="79"/>
    </location>
    <ligand>
        <name>ATP</name>
        <dbReference type="ChEBI" id="CHEBI:30616"/>
    </ligand>
</feature>
<dbReference type="SUPFAM" id="SSF53784">
    <property type="entry name" value="Phosphofructokinase"/>
    <property type="match status" value="1"/>
</dbReference>
<accession>A0A7W8M6X3</accession>
<organism evidence="12 13">
    <name type="scientific">Quisquiliibacterium transsilvanicum</name>
    <dbReference type="NCBI Taxonomy" id="1549638"/>
    <lineage>
        <taxon>Bacteria</taxon>
        <taxon>Pseudomonadati</taxon>
        <taxon>Pseudomonadota</taxon>
        <taxon>Betaproteobacteria</taxon>
        <taxon>Burkholderiales</taxon>
        <taxon>Burkholderiaceae</taxon>
        <taxon>Quisquiliibacterium</taxon>
    </lineage>
</organism>
<dbReference type="GO" id="GO:0016208">
    <property type="term" value="F:AMP binding"/>
    <property type="evidence" value="ECO:0007669"/>
    <property type="project" value="TreeGrafter"/>
</dbReference>
<comment type="caution">
    <text evidence="12">The sequence shown here is derived from an EMBL/GenBank/DDBJ whole genome shotgun (WGS) entry which is preliminary data.</text>
</comment>
<feature type="active site" description="Proton acceptor" evidence="10">
    <location>
        <position position="144"/>
    </location>
</feature>
<evidence type="ECO:0000256" key="2">
    <source>
        <dbReference type="ARBA" id="ARBA00004496"/>
    </source>
</evidence>
<evidence type="ECO:0000256" key="10">
    <source>
        <dbReference type="HAMAP-Rule" id="MF_01976"/>
    </source>
</evidence>
<dbReference type="Proteomes" id="UP000532440">
    <property type="component" value="Unassembled WGS sequence"/>
</dbReference>